<dbReference type="GO" id="GO:0032259">
    <property type="term" value="P:methylation"/>
    <property type="evidence" value="ECO:0007669"/>
    <property type="project" value="UniProtKB-KW"/>
</dbReference>
<dbReference type="PANTHER" id="PTHR11579">
    <property type="entry name" value="PROTEIN-L-ISOASPARTATE O-METHYLTRANSFERASE"/>
    <property type="match status" value="1"/>
</dbReference>
<dbReference type="eggNOG" id="COG2518">
    <property type="taxonomic scope" value="Bacteria"/>
</dbReference>
<evidence type="ECO:0000256" key="3">
    <source>
        <dbReference type="ARBA" id="ARBA00030757"/>
    </source>
</evidence>
<dbReference type="PANTHER" id="PTHR11579:SF18">
    <property type="entry name" value="PROTEIN-L-ISOASPARTATE O-METHYLTRANSFERASE"/>
    <property type="match status" value="1"/>
</dbReference>
<dbReference type="CDD" id="cd02440">
    <property type="entry name" value="AdoMet_MTases"/>
    <property type="match status" value="1"/>
</dbReference>
<dbReference type="SUPFAM" id="SSF53335">
    <property type="entry name" value="S-adenosyl-L-methionine-dependent methyltransferases"/>
    <property type="match status" value="1"/>
</dbReference>
<organism evidence="4 5">
    <name type="scientific">Methylophaga frappieri (strain ATCC BAA-2434 / DSM 25690 / JAM7)</name>
    <dbReference type="NCBI Taxonomy" id="754477"/>
    <lineage>
        <taxon>Bacteria</taxon>
        <taxon>Pseudomonadati</taxon>
        <taxon>Pseudomonadota</taxon>
        <taxon>Gammaproteobacteria</taxon>
        <taxon>Thiotrichales</taxon>
        <taxon>Piscirickettsiaceae</taxon>
        <taxon>Methylophaga</taxon>
    </lineage>
</organism>
<dbReference type="Gene3D" id="3.40.50.150">
    <property type="entry name" value="Vaccinia Virus protein VP39"/>
    <property type="match status" value="1"/>
</dbReference>
<protein>
    <recommendedName>
        <fullName evidence="2">Protein-L-isoaspartate O-methyltransferase</fullName>
    </recommendedName>
    <alternativeName>
        <fullName evidence="3">Protein L-isoaspartyl methyltransferase</fullName>
    </alternativeName>
</protein>
<dbReference type="Proteomes" id="UP000009145">
    <property type="component" value="Chromosome"/>
</dbReference>
<dbReference type="STRING" id="754477.Q7C_1399"/>
<accession>I1YI06</accession>
<dbReference type="AlphaFoldDB" id="I1YI06"/>
<keyword evidence="5" id="KW-1185">Reference proteome</keyword>
<dbReference type="EMBL" id="CP003380">
    <property type="protein sequence ID" value="AFJ02549.1"/>
    <property type="molecule type" value="Genomic_DNA"/>
</dbReference>
<evidence type="ECO:0000256" key="1">
    <source>
        <dbReference type="ARBA" id="ARBA00005369"/>
    </source>
</evidence>
<comment type="similarity">
    <text evidence="1">Belongs to the methyltransferase superfamily. L-isoaspartyl/D-aspartyl protein methyltransferase family.</text>
</comment>
<dbReference type="InterPro" id="IPR029063">
    <property type="entry name" value="SAM-dependent_MTases_sf"/>
</dbReference>
<gene>
    <name evidence="4" type="ordered locus">Q7C_1399</name>
</gene>
<dbReference type="KEGG" id="mec:Q7C_1399"/>
<evidence type="ECO:0000313" key="5">
    <source>
        <dbReference type="Proteomes" id="UP000009145"/>
    </source>
</evidence>
<sequence length="218" mass="24001">MTAESNAHRNMIWQQLRPNDVSDPAVLQTLEKINRADFVAPELAELAYADTALAIGCDQYLLSPLQEARMLQALQLSNQDVVLEVGTGSGYFTALLASLASKVYSVEFYQALSDSALRRLQLLRLNNIDFSVGDAVNGWPLPDRVDAVILTAAVPVVSSAFLEQIHVGGRLIAIVGEAPAMQLQRVTRISEREWQTNVLFETVAPYLLGAEKRPEFAF</sequence>
<dbReference type="GO" id="GO:0004719">
    <property type="term" value="F:protein-L-isoaspartate (D-aspartate) O-methyltransferase activity"/>
    <property type="evidence" value="ECO:0007669"/>
    <property type="project" value="InterPro"/>
</dbReference>
<proteinExistence type="inferred from homology"/>
<keyword evidence="4" id="KW-0489">Methyltransferase</keyword>
<dbReference type="GO" id="GO:0005737">
    <property type="term" value="C:cytoplasm"/>
    <property type="evidence" value="ECO:0007669"/>
    <property type="project" value="TreeGrafter"/>
</dbReference>
<dbReference type="HOGENOM" id="CLU_055432_2_1_6"/>
<evidence type="ECO:0000313" key="4">
    <source>
        <dbReference type="EMBL" id="AFJ02549.1"/>
    </source>
</evidence>
<reference evidence="4 5" key="1">
    <citation type="journal article" date="2012" name="J. Bacteriol.">
        <title>Complete genome sequences of Methylophaga sp. strain JAM1 and Methylophaga sp. strain JAM7.</title>
        <authorList>
            <person name="Villeneuve C."/>
            <person name="Martineau C."/>
            <person name="Mauffrey F."/>
            <person name="Villemur R."/>
        </authorList>
    </citation>
    <scope>NUCLEOTIDE SEQUENCE [LARGE SCALE GENOMIC DNA]</scope>
    <source>
        <strain evidence="4 5">JAM7</strain>
    </source>
</reference>
<dbReference type="PATRIC" id="fig|754477.3.peg.1380"/>
<name>I1YI06_METFJ</name>
<evidence type="ECO:0000256" key="2">
    <source>
        <dbReference type="ARBA" id="ARBA00013346"/>
    </source>
</evidence>
<dbReference type="RefSeq" id="WP_014703969.1">
    <property type="nucleotide sequence ID" value="NC_017856.1"/>
</dbReference>
<dbReference type="InterPro" id="IPR000682">
    <property type="entry name" value="PCMT"/>
</dbReference>
<dbReference type="Pfam" id="PF01135">
    <property type="entry name" value="PCMT"/>
    <property type="match status" value="1"/>
</dbReference>
<keyword evidence="4" id="KW-0808">Transferase</keyword>